<dbReference type="Pfam" id="PF08461">
    <property type="entry name" value="WHD_RNase_R"/>
    <property type="match status" value="1"/>
</dbReference>
<dbReference type="RefSeq" id="WP_230496137.1">
    <property type="nucleotide sequence ID" value="NZ_CAKJTG010000007.1"/>
</dbReference>
<proteinExistence type="predicted"/>
<sequence length="327" mass="37356">MKRKVHVISIQEEYLDIISKQLIEVLGDRIEIYSITIKSLKMDMILPGDIVILSKGILKGITRPFIPASCPIIIGKREINIVNTKELIILPDGQNILVVNDTIEQSKETAFSLENIYFEHTYFVDDGVNPIPENIDFIVTPGEKQLVPEHFTNVIDIGPRILSFQTFLELSNLIDEHNDKLHLMNRYMKSQISLAKEFIHDLGGKRKDTRELVELYNPDIPPVKTSSSILTDDKINSITSKIDKHGFLEESIKILELYERGKRQFQSYGRLKVKQMLEDSGFTLSEQQIRIRLEVLQELGLLLARQGRGGTTITTVGEKFLEVQRGK</sequence>
<name>A0A9C7G8F9_9BACI</name>
<comment type="caution">
    <text evidence="2">The sequence shown here is derived from an EMBL/GenBank/DDBJ whole genome shotgun (WGS) entry which is preliminary data.</text>
</comment>
<dbReference type="EMBL" id="CAKJTG010000007">
    <property type="protein sequence ID" value="CAG9607884.1"/>
    <property type="molecule type" value="Genomic_DNA"/>
</dbReference>
<dbReference type="InterPro" id="IPR013668">
    <property type="entry name" value="RNase_R_HTH_12"/>
</dbReference>
<keyword evidence="3" id="KW-1185">Reference proteome</keyword>
<evidence type="ECO:0000313" key="2">
    <source>
        <dbReference type="EMBL" id="CAG9607884.1"/>
    </source>
</evidence>
<gene>
    <name evidence="2" type="ORF">NEOCIP111885_01576</name>
</gene>
<dbReference type="AlphaFoldDB" id="A0A9C7G8F9"/>
<feature type="domain" description="Ribonuclease R winged-helix" evidence="1">
    <location>
        <begin position="269"/>
        <end position="321"/>
    </location>
</feature>
<reference evidence="2" key="1">
    <citation type="submission" date="2021-10" db="EMBL/GenBank/DDBJ databases">
        <authorList>
            <person name="Criscuolo A."/>
        </authorList>
    </citation>
    <scope>NUCLEOTIDE SEQUENCE</scope>
    <source>
        <strain evidence="2">CIP111885</strain>
    </source>
</reference>
<organism evidence="2 3">
    <name type="scientific">Pseudoneobacillus rhizosphaerae</name>
    <dbReference type="NCBI Taxonomy" id="2880968"/>
    <lineage>
        <taxon>Bacteria</taxon>
        <taxon>Bacillati</taxon>
        <taxon>Bacillota</taxon>
        <taxon>Bacilli</taxon>
        <taxon>Bacillales</taxon>
        <taxon>Bacillaceae</taxon>
        <taxon>Pseudoneobacillus</taxon>
    </lineage>
</organism>
<dbReference type="Proteomes" id="UP000789845">
    <property type="component" value="Unassembled WGS sequence"/>
</dbReference>
<evidence type="ECO:0000313" key="3">
    <source>
        <dbReference type="Proteomes" id="UP000789845"/>
    </source>
</evidence>
<accession>A0A9C7G8F9</accession>
<evidence type="ECO:0000259" key="1">
    <source>
        <dbReference type="Pfam" id="PF08461"/>
    </source>
</evidence>
<protein>
    <recommendedName>
        <fullName evidence="1">Ribonuclease R winged-helix domain-containing protein</fullName>
    </recommendedName>
</protein>